<dbReference type="PANTHER" id="PTHR43479">
    <property type="entry name" value="ACREF/ENVCD OPERON REPRESSOR-RELATED"/>
    <property type="match status" value="1"/>
</dbReference>
<gene>
    <name evidence="4" type="ORF">FYJ59_05490</name>
</gene>
<dbReference type="GO" id="GO:0003677">
    <property type="term" value="F:DNA binding"/>
    <property type="evidence" value="ECO:0007669"/>
    <property type="project" value="UniProtKB-UniRule"/>
</dbReference>
<feature type="DNA-binding region" description="H-T-H motif" evidence="2">
    <location>
        <begin position="37"/>
        <end position="56"/>
    </location>
</feature>
<dbReference type="PROSITE" id="PS50977">
    <property type="entry name" value="HTH_TETR_2"/>
    <property type="match status" value="1"/>
</dbReference>
<evidence type="ECO:0000256" key="2">
    <source>
        <dbReference type="PROSITE-ProRule" id="PRU00335"/>
    </source>
</evidence>
<accession>A0A6L5YH82</accession>
<dbReference type="Proteomes" id="UP000476055">
    <property type="component" value="Unassembled WGS sequence"/>
</dbReference>
<dbReference type="AlphaFoldDB" id="A0A6L5YH82"/>
<comment type="caution">
    <text evidence="4">The sequence shown here is derived from an EMBL/GenBank/DDBJ whole genome shotgun (WGS) entry which is preliminary data.</text>
</comment>
<keyword evidence="5" id="KW-1185">Reference proteome</keyword>
<evidence type="ECO:0000259" key="3">
    <source>
        <dbReference type="PROSITE" id="PS50977"/>
    </source>
</evidence>
<organism evidence="4 5">
    <name type="scientific">Waltera intestinalis</name>
    <dbReference type="NCBI Taxonomy" id="2606635"/>
    <lineage>
        <taxon>Bacteria</taxon>
        <taxon>Bacillati</taxon>
        <taxon>Bacillota</taxon>
        <taxon>Clostridia</taxon>
        <taxon>Lachnospirales</taxon>
        <taxon>Lachnospiraceae</taxon>
        <taxon>Waltera</taxon>
    </lineage>
</organism>
<dbReference type="InterPro" id="IPR039532">
    <property type="entry name" value="TetR_C_Firmicutes"/>
</dbReference>
<feature type="domain" description="HTH tetR-type" evidence="3">
    <location>
        <begin position="14"/>
        <end position="74"/>
    </location>
</feature>
<dbReference type="Pfam" id="PF14278">
    <property type="entry name" value="TetR_C_8"/>
    <property type="match status" value="1"/>
</dbReference>
<dbReference type="SUPFAM" id="SSF46689">
    <property type="entry name" value="Homeodomain-like"/>
    <property type="match status" value="1"/>
</dbReference>
<dbReference type="InterPro" id="IPR001647">
    <property type="entry name" value="HTH_TetR"/>
</dbReference>
<keyword evidence="1 2" id="KW-0238">DNA-binding</keyword>
<dbReference type="Gene3D" id="1.10.357.10">
    <property type="entry name" value="Tetracycline Repressor, domain 2"/>
    <property type="match status" value="1"/>
</dbReference>
<dbReference type="InterPro" id="IPR050624">
    <property type="entry name" value="HTH-type_Tx_Regulator"/>
</dbReference>
<dbReference type="InterPro" id="IPR009057">
    <property type="entry name" value="Homeodomain-like_sf"/>
</dbReference>
<reference evidence="4 5" key="1">
    <citation type="submission" date="2019-08" db="EMBL/GenBank/DDBJ databases">
        <title>In-depth cultivation of the pig gut microbiome towards novel bacterial diversity and tailored functional studies.</title>
        <authorList>
            <person name="Wylensek D."/>
            <person name="Hitch T.C.A."/>
            <person name="Clavel T."/>
        </authorList>
    </citation>
    <scope>NUCLEOTIDE SEQUENCE [LARGE SCALE GENOMIC DNA]</scope>
    <source>
        <strain evidence="4 5">WCA3-601-WT-6H</strain>
    </source>
</reference>
<evidence type="ECO:0000313" key="4">
    <source>
        <dbReference type="EMBL" id="MST57696.1"/>
    </source>
</evidence>
<dbReference type="EMBL" id="VUMU01000004">
    <property type="protein sequence ID" value="MST57696.1"/>
    <property type="molecule type" value="Genomic_DNA"/>
</dbReference>
<protein>
    <submittedName>
        <fullName evidence="4">TetR/AcrR family transcriptional regulator</fullName>
    </submittedName>
</protein>
<name>A0A6L5YH82_9FIRM</name>
<evidence type="ECO:0000256" key="1">
    <source>
        <dbReference type="ARBA" id="ARBA00023125"/>
    </source>
</evidence>
<evidence type="ECO:0000313" key="5">
    <source>
        <dbReference type="Proteomes" id="UP000476055"/>
    </source>
</evidence>
<proteinExistence type="predicted"/>
<dbReference type="PANTHER" id="PTHR43479:SF7">
    <property type="entry name" value="TETR-FAMILY TRANSCRIPTIONAL REGULATOR"/>
    <property type="match status" value="1"/>
</dbReference>
<sequence>MENCRMEKMDRRVRKTRALLLQGLVKMMETHDIQDISVKELTELVDINRGTFYLHYDDIYDMLHKVEDEMFREFNEIMEQEPLGTPTLSSDGLLLEFFRFLDRHRDLARVMIGPHGDLTFVNRLKDQIKKRTLRFLESAQSDANYEYLCSFIITGCVGVVETWLKEATPQSPEEMAGILGNMLVRQLTFAPEPA</sequence>